<evidence type="ECO:0000313" key="2">
    <source>
        <dbReference type="Proteomes" id="UP000807353"/>
    </source>
</evidence>
<dbReference type="EMBL" id="MU150280">
    <property type="protein sequence ID" value="KAF9461686.1"/>
    <property type="molecule type" value="Genomic_DNA"/>
</dbReference>
<dbReference type="Proteomes" id="UP000807353">
    <property type="component" value="Unassembled WGS sequence"/>
</dbReference>
<organism evidence="1 2">
    <name type="scientific">Collybia nuda</name>
    <dbReference type="NCBI Taxonomy" id="64659"/>
    <lineage>
        <taxon>Eukaryota</taxon>
        <taxon>Fungi</taxon>
        <taxon>Dikarya</taxon>
        <taxon>Basidiomycota</taxon>
        <taxon>Agaricomycotina</taxon>
        <taxon>Agaricomycetes</taxon>
        <taxon>Agaricomycetidae</taxon>
        <taxon>Agaricales</taxon>
        <taxon>Tricholomatineae</taxon>
        <taxon>Clitocybaceae</taxon>
        <taxon>Collybia</taxon>
    </lineage>
</organism>
<gene>
    <name evidence="1" type="ORF">BDZ94DRAFT_1263100</name>
</gene>
<comment type="caution">
    <text evidence="1">The sequence shown here is derived from an EMBL/GenBank/DDBJ whole genome shotgun (WGS) entry which is preliminary data.</text>
</comment>
<evidence type="ECO:0000313" key="1">
    <source>
        <dbReference type="EMBL" id="KAF9461686.1"/>
    </source>
</evidence>
<sequence length="77" mass="8838">MSFTGDNIKNVRTKMFVDVYSGGFTPGTHIIMFALNKAPSGTANQQWRIVPVHHSERFDRSICRRRWCGRSWKGASH</sequence>
<evidence type="ECO:0008006" key="3">
    <source>
        <dbReference type="Google" id="ProtNLM"/>
    </source>
</evidence>
<dbReference type="AlphaFoldDB" id="A0A9P5Y5J0"/>
<dbReference type="SUPFAM" id="SSF50370">
    <property type="entry name" value="Ricin B-like lectins"/>
    <property type="match status" value="1"/>
</dbReference>
<reference evidence="1" key="1">
    <citation type="submission" date="2020-11" db="EMBL/GenBank/DDBJ databases">
        <authorList>
            <consortium name="DOE Joint Genome Institute"/>
            <person name="Ahrendt S."/>
            <person name="Riley R."/>
            <person name="Andreopoulos W."/>
            <person name="Labutti K."/>
            <person name="Pangilinan J."/>
            <person name="Ruiz-Duenas F.J."/>
            <person name="Barrasa J.M."/>
            <person name="Sanchez-Garcia M."/>
            <person name="Camarero S."/>
            <person name="Miyauchi S."/>
            <person name="Serrano A."/>
            <person name="Linde D."/>
            <person name="Babiker R."/>
            <person name="Drula E."/>
            <person name="Ayuso-Fernandez I."/>
            <person name="Pacheco R."/>
            <person name="Padilla G."/>
            <person name="Ferreira P."/>
            <person name="Barriuso J."/>
            <person name="Kellner H."/>
            <person name="Castanera R."/>
            <person name="Alfaro M."/>
            <person name="Ramirez L."/>
            <person name="Pisabarro A.G."/>
            <person name="Kuo A."/>
            <person name="Tritt A."/>
            <person name="Lipzen A."/>
            <person name="He G."/>
            <person name="Yan M."/>
            <person name="Ng V."/>
            <person name="Cullen D."/>
            <person name="Martin F."/>
            <person name="Rosso M.-N."/>
            <person name="Henrissat B."/>
            <person name="Hibbett D."/>
            <person name="Martinez A.T."/>
            <person name="Grigoriev I.V."/>
        </authorList>
    </citation>
    <scope>NUCLEOTIDE SEQUENCE</scope>
    <source>
        <strain evidence="1">CBS 247.69</strain>
    </source>
</reference>
<accession>A0A9P5Y5J0</accession>
<name>A0A9P5Y5J0_9AGAR</name>
<dbReference type="Gene3D" id="2.80.10.50">
    <property type="match status" value="1"/>
</dbReference>
<keyword evidence="2" id="KW-1185">Reference proteome</keyword>
<proteinExistence type="predicted"/>
<dbReference type="InterPro" id="IPR035992">
    <property type="entry name" value="Ricin_B-like_lectins"/>
</dbReference>
<protein>
    <recommendedName>
        <fullName evidence="3">Ricin B lectin domain-containing protein</fullName>
    </recommendedName>
</protein>